<reference evidence="8" key="2">
    <citation type="journal article" date="2021" name="PeerJ">
        <title>Extensive microbial diversity within the chicken gut microbiome revealed by metagenomics and culture.</title>
        <authorList>
            <person name="Gilroy R."/>
            <person name="Ravi A."/>
            <person name="Getino M."/>
            <person name="Pursley I."/>
            <person name="Horton D.L."/>
            <person name="Alikhan N.F."/>
            <person name="Baker D."/>
            <person name="Gharbi K."/>
            <person name="Hall N."/>
            <person name="Watson M."/>
            <person name="Adriaenssens E.M."/>
            <person name="Foster-Nyarko E."/>
            <person name="Jarju S."/>
            <person name="Secka A."/>
            <person name="Antonio M."/>
            <person name="Oren A."/>
            <person name="Chaudhuri R.R."/>
            <person name="La Ragione R."/>
            <person name="Hildebrand F."/>
            <person name="Pallen M.J."/>
        </authorList>
    </citation>
    <scope>NUCLEOTIDE SEQUENCE</scope>
    <source>
        <strain evidence="8">ChiSxjej2B14-8506</strain>
    </source>
</reference>
<dbReference type="AlphaFoldDB" id="A0A9D1S451"/>
<dbReference type="InterPro" id="IPR017583">
    <property type="entry name" value="Tagatose/fructose_Pkinase"/>
</dbReference>
<proteinExistence type="inferred from homology"/>
<dbReference type="Proteomes" id="UP000824123">
    <property type="component" value="Unassembled WGS sequence"/>
</dbReference>
<keyword evidence="6" id="KW-0423">Lactose metabolism</keyword>
<evidence type="ECO:0000256" key="5">
    <source>
        <dbReference type="ARBA" id="ARBA00022840"/>
    </source>
</evidence>
<dbReference type="CDD" id="cd01164">
    <property type="entry name" value="FruK_PfkB_like"/>
    <property type="match status" value="1"/>
</dbReference>
<dbReference type="GO" id="GO:0005829">
    <property type="term" value="C:cytosol"/>
    <property type="evidence" value="ECO:0007669"/>
    <property type="project" value="TreeGrafter"/>
</dbReference>
<comment type="caution">
    <text evidence="8">The sequence shown here is derived from an EMBL/GenBank/DDBJ whole genome shotgun (WGS) entry which is preliminary data.</text>
</comment>
<dbReference type="GO" id="GO:0005988">
    <property type="term" value="P:lactose metabolic process"/>
    <property type="evidence" value="ECO:0007669"/>
    <property type="project" value="UniProtKB-KW"/>
</dbReference>
<dbReference type="InterPro" id="IPR002173">
    <property type="entry name" value="Carboh/pur_kinase_PfkB_CS"/>
</dbReference>
<dbReference type="GO" id="GO:0009024">
    <property type="term" value="F:tagatose-6-phosphate kinase activity"/>
    <property type="evidence" value="ECO:0007669"/>
    <property type="project" value="UniProtKB-EC"/>
</dbReference>
<dbReference type="PIRSF" id="PIRSF000535">
    <property type="entry name" value="1PFK/6PFK/LacC"/>
    <property type="match status" value="1"/>
</dbReference>
<comment type="similarity">
    <text evidence="1">Belongs to the carbohydrate kinase pfkB family.</text>
</comment>
<accession>A0A9D1S451</accession>
<evidence type="ECO:0000313" key="9">
    <source>
        <dbReference type="Proteomes" id="UP000824123"/>
    </source>
</evidence>
<evidence type="ECO:0000256" key="2">
    <source>
        <dbReference type="ARBA" id="ARBA00022679"/>
    </source>
</evidence>
<evidence type="ECO:0000256" key="1">
    <source>
        <dbReference type="ARBA" id="ARBA00005380"/>
    </source>
</evidence>
<feature type="domain" description="Carbohydrate kinase PfkB" evidence="7">
    <location>
        <begin position="8"/>
        <end position="290"/>
    </location>
</feature>
<evidence type="ECO:0000256" key="3">
    <source>
        <dbReference type="ARBA" id="ARBA00022741"/>
    </source>
</evidence>
<sequence>MMTCVCMNPALDKTIELDGLNVGGLNRVRRALYDATGKAVNVAIVLARLGDEARLIGVNYADGGKAVEQRLTGEGVTSEFVWLEGALRVNIKALDTRTGVVTEINESGAPVDASAVARAEALIDDAARTSDFVALTGSLPPGIDAGFYRRAIERNAGRARFVLDCDGERLREGILAHPFLIKPNRAELSQLCGCELGTRADIVRRARELCAAGVMWVAVSLGGEGAVLVGAKEAYYAPALDLPVRSTVGAGDSMVAGLMHGFALDGSAATALKWGAACGNASVMTEGTRLIDVDALPRLLDALRVEPI</sequence>
<evidence type="ECO:0000256" key="6">
    <source>
        <dbReference type="PIRNR" id="PIRNR000535"/>
    </source>
</evidence>
<dbReference type="EMBL" id="DVNK01000033">
    <property type="protein sequence ID" value="HIU46594.1"/>
    <property type="molecule type" value="Genomic_DNA"/>
</dbReference>
<dbReference type="SUPFAM" id="SSF53613">
    <property type="entry name" value="Ribokinase-like"/>
    <property type="match status" value="1"/>
</dbReference>
<comment type="similarity">
    <text evidence="6">Belongs to the carbohydrate kinase PfkB family. LacC subfamily.</text>
</comment>
<dbReference type="EC" id="2.7.1.144" evidence="6"/>
<comment type="catalytic activity">
    <reaction evidence="6">
        <text>D-tagatofuranose 6-phosphate + ATP = D-tagatofuranose 1,6-bisphosphate + ADP + H(+)</text>
        <dbReference type="Rhea" id="RHEA:12420"/>
        <dbReference type="ChEBI" id="CHEBI:15378"/>
        <dbReference type="ChEBI" id="CHEBI:30616"/>
        <dbReference type="ChEBI" id="CHEBI:58694"/>
        <dbReference type="ChEBI" id="CHEBI:58695"/>
        <dbReference type="ChEBI" id="CHEBI:456216"/>
        <dbReference type="EC" id="2.7.1.144"/>
    </reaction>
</comment>
<dbReference type="InterPro" id="IPR011611">
    <property type="entry name" value="PfkB_dom"/>
</dbReference>
<dbReference type="PROSITE" id="PS00584">
    <property type="entry name" value="PFKB_KINASES_2"/>
    <property type="match status" value="1"/>
</dbReference>
<name>A0A9D1S451_9FIRM</name>
<dbReference type="Pfam" id="PF00294">
    <property type="entry name" value="PfkB"/>
    <property type="match status" value="1"/>
</dbReference>
<evidence type="ECO:0000259" key="7">
    <source>
        <dbReference type="Pfam" id="PF00294"/>
    </source>
</evidence>
<keyword evidence="3 6" id="KW-0547">Nucleotide-binding</keyword>
<comment type="pathway">
    <text evidence="6">Carbohydrate metabolism; D-tagatose 6-phosphate degradation; D-glyceraldehyde 3-phosphate and glycerone phosphate from D-tagatose 6-phosphate: step 1/2.</text>
</comment>
<dbReference type="Gene3D" id="3.40.1190.20">
    <property type="match status" value="1"/>
</dbReference>
<reference evidence="8" key="1">
    <citation type="submission" date="2020-10" db="EMBL/GenBank/DDBJ databases">
        <authorList>
            <person name="Gilroy R."/>
        </authorList>
    </citation>
    <scope>NUCLEOTIDE SEQUENCE</scope>
    <source>
        <strain evidence="8">ChiSxjej2B14-8506</strain>
    </source>
</reference>
<protein>
    <recommendedName>
        <fullName evidence="6">Tagatose-6-phosphate kinase</fullName>
        <ecNumber evidence="6">2.7.1.144</ecNumber>
    </recommendedName>
</protein>
<dbReference type="InterPro" id="IPR029056">
    <property type="entry name" value="Ribokinase-like"/>
</dbReference>
<evidence type="ECO:0000313" key="8">
    <source>
        <dbReference type="EMBL" id="HIU46594.1"/>
    </source>
</evidence>
<keyword evidence="4" id="KW-0418">Kinase</keyword>
<organism evidence="8 9">
    <name type="scientific">Candidatus Fimadaptatus faecigallinarum</name>
    <dbReference type="NCBI Taxonomy" id="2840814"/>
    <lineage>
        <taxon>Bacteria</taxon>
        <taxon>Bacillati</taxon>
        <taxon>Bacillota</taxon>
        <taxon>Clostridia</taxon>
        <taxon>Eubacteriales</taxon>
        <taxon>Candidatus Fimadaptatus</taxon>
    </lineage>
</organism>
<keyword evidence="2 6" id="KW-0808">Transferase</keyword>
<gene>
    <name evidence="8" type="ORF">IAC59_04985</name>
</gene>
<dbReference type="PANTHER" id="PTHR46566:SF2">
    <property type="entry name" value="ATP-DEPENDENT 6-PHOSPHOFRUCTOKINASE ISOZYME 2"/>
    <property type="match status" value="1"/>
</dbReference>
<keyword evidence="5 6" id="KW-0067">ATP-binding</keyword>
<dbReference type="GO" id="GO:0005524">
    <property type="term" value="F:ATP binding"/>
    <property type="evidence" value="ECO:0007669"/>
    <property type="project" value="UniProtKB-KW"/>
</dbReference>
<dbReference type="GO" id="GO:0008443">
    <property type="term" value="F:phosphofructokinase activity"/>
    <property type="evidence" value="ECO:0007669"/>
    <property type="project" value="TreeGrafter"/>
</dbReference>
<dbReference type="PANTHER" id="PTHR46566">
    <property type="entry name" value="1-PHOSPHOFRUCTOKINASE-RELATED"/>
    <property type="match status" value="1"/>
</dbReference>
<evidence type="ECO:0000256" key="4">
    <source>
        <dbReference type="ARBA" id="ARBA00022777"/>
    </source>
</evidence>
<dbReference type="NCBIfam" id="TIGR03168">
    <property type="entry name" value="1-PFK"/>
    <property type="match status" value="1"/>
</dbReference>